<proteinExistence type="predicted"/>
<dbReference type="RefSeq" id="WP_344780661.1">
    <property type="nucleotide sequence ID" value="NZ_BAABAF010000002.1"/>
</dbReference>
<evidence type="ECO:0000313" key="2">
    <source>
        <dbReference type="EMBL" id="GAA3757132.1"/>
    </source>
</evidence>
<keyword evidence="1" id="KW-0812">Transmembrane</keyword>
<protein>
    <recommendedName>
        <fullName evidence="4">DUF3618 domain-containing protein</fullName>
    </recommendedName>
</protein>
<comment type="caution">
    <text evidence="2">The sequence shown here is derived from an EMBL/GenBank/DDBJ whole genome shotgun (WGS) entry which is preliminary data.</text>
</comment>
<feature type="transmembrane region" description="Helical" evidence="1">
    <location>
        <begin position="75"/>
        <end position="96"/>
    </location>
</feature>
<gene>
    <name evidence="2" type="ORF">GCM10022240_07450</name>
</gene>
<organism evidence="2 3">
    <name type="scientific">Microbacterium kribbense</name>
    <dbReference type="NCBI Taxonomy" id="433645"/>
    <lineage>
        <taxon>Bacteria</taxon>
        <taxon>Bacillati</taxon>
        <taxon>Actinomycetota</taxon>
        <taxon>Actinomycetes</taxon>
        <taxon>Micrococcales</taxon>
        <taxon>Microbacteriaceae</taxon>
        <taxon>Microbacterium</taxon>
    </lineage>
</organism>
<evidence type="ECO:0008006" key="4">
    <source>
        <dbReference type="Google" id="ProtNLM"/>
    </source>
</evidence>
<accession>A0ABP7G5V2</accession>
<evidence type="ECO:0000313" key="3">
    <source>
        <dbReference type="Proteomes" id="UP001500540"/>
    </source>
</evidence>
<name>A0ABP7G5V2_9MICO</name>
<dbReference type="EMBL" id="BAABAF010000002">
    <property type="protein sequence ID" value="GAA3757132.1"/>
    <property type="molecule type" value="Genomic_DNA"/>
</dbReference>
<keyword evidence="3" id="KW-1185">Reference proteome</keyword>
<keyword evidence="1" id="KW-0472">Membrane</keyword>
<reference evidence="3" key="1">
    <citation type="journal article" date="2019" name="Int. J. Syst. Evol. Microbiol.">
        <title>The Global Catalogue of Microorganisms (GCM) 10K type strain sequencing project: providing services to taxonomists for standard genome sequencing and annotation.</title>
        <authorList>
            <consortium name="The Broad Institute Genomics Platform"/>
            <consortium name="The Broad Institute Genome Sequencing Center for Infectious Disease"/>
            <person name="Wu L."/>
            <person name="Ma J."/>
        </authorList>
    </citation>
    <scope>NUCLEOTIDE SEQUENCE [LARGE SCALE GENOMIC DNA]</scope>
    <source>
        <strain evidence="3">JCM 16950</strain>
    </source>
</reference>
<evidence type="ECO:0000256" key="1">
    <source>
        <dbReference type="SAM" id="Phobius"/>
    </source>
</evidence>
<sequence length="101" mass="10494">MSSDATALSRTSGAGAVMPRTAVALGIADPVQRARAELKAALVAIEEKANVPKRVARASQQRIDDARAFVKKQPALAALAVVGVAAAAGLTVWTLVRLYTR</sequence>
<keyword evidence="1" id="KW-1133">Transmembrane helix</keyword>
<dbReference type="Proteomes" id="UP001500540">
    <property type="component" value="Unassembled WGS sequence"/>
</dbReference>